<evidence type="ECO:0000313" key="2">
    <source>
        <dbReference type="Proteomes" id="UP000292734"/>
    </source>
</evidence>
<name>A0A4Q4JDU8_9SPHN</name>
<dbReference type="RefSeq" id="WP_007683532.1">
    <property type="nucleotide sequence ID" value="NZ_JACBZE010000010.1"/>
</dbReference>
<gene>
    <name evidence="1" type="ORF">EWH08_06665</name>
</gene>
<dbReference type="AlphaFoldDB" id="A0A4Q4JDU8"/>
<comment type="caution">
    <text evidence="1">The sequence shown here is derived from an EMBL/GenBank/DDBJ whole genome shotgun (WGS) entry which is preliminary data.</text>
</comment>
<dbReference type="Proteomes" id="UP000292734">
    <property type="component" value="Unassembled WGS sequence"/>
</dbReference>
<protein>
    <submittedName>
        <fullName evidence="1">Uncharacterized protein</fullName>
    </submittedName>
</protein>
<organism evidence="1 2">
    <name type="scientific">Sphingobium indicum</name>
    <dbReference type="NCBI Taxonomy" id="332055"/>
    <lineage>
        <taxon>Bacteria</taxon>
        <taxon>Pseudomonadati</taxon>
        <taxon>Pseudomonadota</taxon>
        <taxon>Alphaproteobacteria</taxon>
        <taxon>Sphingomonadales</taxon>
        <taxon>Sphingomonadaceae</taxon>
        <taxon>Sphingobium</taxon>
    </lineage>
</organism>
<evidence type="ECO:0000313" key="1">
    <source>
        <dbReference type="EMBL" id="RYM04551.1"/>
    </source>
</evidence>
<reference evidence="1 2" key="1">
    <citation type="submission" date="2019-02" db="EMBL/GenBank/DDBJ databases">
        <authorList>
            <person name="Feng G."/>
        </authorList>
    </citation>
    <scope>NUCLEOTIDE SEQUENCE [LARGE SCALE GENOMIC DNA]</scope>
    <source>
        <strain evidence="1 2">DSM 26779</strain>
    </source>
</reference>
<accession>A0A4Q4JDU8</accession>
<dbReference type="EMBL" id="SEOM01000001">
    <property type="protein sequence ID" value="RYM04551.1"/>
    <property type="molecule type" value="Genomic_DNA"/>
</dbReference>
<sequence length="70" mass="7269">MMQAIRTLERAIDRLEQDVEGLAAAPVPSSDLPAGALPGIDAAAARTALRSLDSLITELKGQDVKERAGG</sequence>
<proteinExistence type="predicted"/>